<feature type="domain" description="Fibronectin type-III" evidence="2">
    <location>
        <begin position="188"/>
        <end position="288"/>
    </location>
</feature>
<dbReference type="Pfam" id="PF00041">
    <property type="entry name" value="fn3"/>
    <property type="match status" value="4"/>
</dbReference>
<sequence>MSFVKIDFGDTPSHQTPIVGTDELIKCLVTSSPSPVIDWLKDGRPLRTAPGPVEELTSSTTFTSISLRWRKPCPPMAAISGYRVKVATVSHYVHASECSDSAAHFCHTIKELQPERTYNIEVRLSMTGQAGCASNDIKNIQPFHNLSTAELQLTQLQAYTEYEVCVYAYNEGGMNKKCEVFETLPDKAPGPVEELTSSATSTSISLRWRKPCPLMAAISGYRVTTISGNRVLHYVQASECSDSAAHFCHTIKELQPERTYNIEVQNCAADLYSACSAAEVISVTTGLAAPAVPVLSVAPAVTSASVAWTALRGQFFNVTLGMTGRAGCASNDVENDQHFRNLSTSELQLAQLQAYTEYEVCVYAYNEGGDSKQCEVFKTLQDKAPGPVEVLTSSTTSTTISLRWRKPCPPMAAISGYRVTAARVLHYVQASECSDSAAHFCHTIPGLQPERTYNIEV</sequence>
<name>A0A979FLZ1_HYAAZ</name>
<proteinExistence type="predicted"/>
<evidence type="ECO:0000313" key="3">
    <source>
        <dbReference type="Proteomes" id="UP000694843"/>
    </source>
</evidence>
<dbReference type="SUPFAM" id="SSF49265">
    <property type="entry name" value="Fibronectin type III"/>
    <property type="match status" value="3"/>
</dbReference>
<evidence type="ECO:0000313" key="4">
    <source>
        <dbReference type="RefSeq" id="XP_047738060.1"/>
    </source>
</evidence>
<dbReference type="GeneID" id="108672294"/>
<dbReference type="KEGG" id="hazt:108672294"/>
<dbReference type="InterPro" id="IPR036116">
    <property type="entry name" value="FN3_sf"/>
</dbReference>
<feature type="domain" description="Fibronectin type-III" evidence="2">
    <location>
        <begin position="49"/>
        <end position="151"/>
    </location>
</feature>
<dbReference type="Proteomes" id="UP000694843">
    <property type="component" value="Unplaced"/>
</dbReference>
<dbReference type="RefSeq" id="XP_047738060.1">
    <property type="nucleotide sequence ID" value="XM_047882104.1"/>
</dbReference>
<dbReference type="PANTHER" id="PTHR46708:SF2">
    <property type="entry name" value="FIBRONECTIN TYPE-III DOMAIN-CONTAINING PROTEIN"/>
    <property type="match status" value="1"/>
</dbReference>
<dbReference type="PANTHER" id="PTHR46708">
    <property type="entry name" value="TENASCIN"/>
    <property type="match status" value="1"/>
</dbReference>
<dbReference type="AlphaFoldDB" id="A0A979FLZ1"/>
<dbReference type="InterPro" id="IPR013783">
    <property type="entry name" value="Ig-like_fold"/>
</dbReference>
<keyword evidence="1" id="KW-0677">Repeat</keyword>
<gene>
    <name evidence="4" type="primary">LOC108672294</name>
</gene>
<dbReference type="InterPro" id="IPR036179">
    <property type="entry name" value="Ig-like_dom_sf"/>
</dbReference>
<feature type="domain" description="Fibronectin type-III" evidence="2">
    <location>
        <begin position="384"/>
        <end position="457"/>
    </location>
</feature>
<dbReference type="SUPFAM" id="SSF48726">
    <property type="entry name" value="Immunoglobulin"/>
    <property type="match status" value="1"/>
</dbReference>
<evidence type="ECO:0000259" key="2">
    <source>
        <dbReference type="PROSITE" id="PS50853"/>
    </source>
</evidence>
<dbReference type="InterPro" id="IPR003961">
    <property type="entry name" value="FN3_dom"/>
</dbReference>
<protein>
    <submittedName>
        <fullName evidence="4">Receptor-type tyrosine-protein phosphatase delta-like</fullName>
    </submittedName>
</protein>
<dbReference type="Gene3D" id="2.60.40.10">
    <property type="entry name" value="Immunoglobulins"/>
    <property type="match status" value="4"/>
</dbReference>
<reference evidence="4" key="1">
    <citation type="submission" date="2025-08" db="UniProtKB">
        <authorList>
            <consortium name="RefSeq"/>
        </authorList>
    </citation>
    <scope>IDENTIFICATION</scope>
    <source>
        <tissue evidence="4">Whole organism</tissue>
    </source>
</reference>
<dbReference type="InterPro" id="IPR050991">
    <property type="entry name" value="ECM_Regulatory_Proteins"/>
</dbReference>
<dbReference type="CDD" id="cd00063">
    <property type="entry name" value="FN3"/>
    <property type="match status" value="2"/>
</dbReference>
<dbReference type="PROSITE" id="PS50853">
    <property type="entry name" value="FN3"/>
    <property type="match status" value="4"/>
</dbReference>
<accession>A0A979FLZ1</accession>
<organism evidence="3 4">
    <name type="scientific">Hyalella azteca</name>
    <name type="common">Amphipod</name>
    <dbReference type="NCBI Taxonomy" id="294128"/>
    <lineage>
        <taxon>Eukaryota</taxon>
        <taxon>Metazoa</taxon>
        <taxon>Ecdysozoa</taxon>
        <taxon>Arthropoda</taxon>
        <taxon>Crustacea</taxon>
        <taxon>Multicrustacea</taxon>
        <taxon>Malacostraca</taxon>
        <taxon>Eumalacostraca</taxon>
        <taxon>Peracarida</taxon>
        <taxon>Amphipoda</taxon>
        <taxon>Senticaudata</taxon>
        <taxon>Talitrida</taxon>
        <taxon>Talitroidea</taxon>
        <taxon>Hyalellidae</taxon>
        <taxon>Hyalella</taxon>
    </lineage>
</organism>
<dbReference type="SMART" id="SM00060">
    <property type="entry name" value="FN3"/>
    <property type="match status" value="4"/>
</dbReference>
<feature type="domain" description="Fibronectin type-III" evidence="2">
    <location>
        <begin position="289"/>
        <end position="382"/>
    </location>
</feature>
<keyword evidence="3" id="KW-1185">Reference proteome</keyword>
<evidence type="ECO:0000256" key="1">
    <source>
        <dbReference type="ARBA" id="ARBA00022737"/>
    </source>
</evidence>